<dbReference type="Pfam" id="PF09762">
    <property type="entry name" value="CCDC93_CC"/>
    <property type="match status" value="2"/>
</dbReference>
<gene>
    <name evidence="7" type="ORF">PAPYR_3287</name>
</gene>
<evidence type="ECO:0000256" key="3">
    <source>
        <dbReference type="SAM" id="Coils"/>
    </source>
</evidence>
<comment type="similarity">
    <text evidence="1">Belongs to the CCDC93 family.</text>
</comment>
<reference evidence="7" key="1">
    <citation type="journal article" date="2022" name="bioRxiv">
        <title>Genomics of Preaxostyla Flagellates Illuminates Evolutionary Transitions and the Path Towards Mitochondrial Loss.</title>
        <authorList>
            <person name="Novak L.V.F."/>
            <person name="Treitli S.C."/>
            <person name="Pyrih J."/>
            <person name="Halakuc P."/>
            <person name="Pipaliya S.V."/>
            <person name="Vacek V."/>
            <person name="Brzon O."/>
            <person name="Soukal P."/>
            <person name="Eme L."/>
            <person name="Dacks J.B."/>
            <person name="Karnkowska A."/>
            <person name="Elias M."/>
            <person name="Hampl V."/>
        </authorList>
    </citation>
    <scope>NUCLEOTIDE SEQUENCE</scope>
    <source>
        <strain evidence="7">RCP-MX</strain>
    </source>
</reference>
<evidence type="ECO:0000256" key="1">
    <source>
        <dbReference type="ARBA" id="ARBA00007219"/>
    </source>
</evidence>
<dbReference type="InterPro" id="IPR048747">
    <property type="entry name" value="CCDC93_N"/>
</dbReference>
<feature type="region of interest" description="Disordered" evidence="4">
    <location>
        <begin position="540"/>
        <end position="565"/>
    </location>
</feature>
<proteinExistence type="inferred from homology"/>
<evidence type="ECO:0000313" key="7">
    <source>
        <dbReference type="EMBL" id="KAJ4460641.1"/>
    </source>
</evidence>
<dbReference type="Proteomes" id="UP001141327">
    <property type="component" value="Unassembled WGS sequence"/>
</dbReference>
<feature type="region of interest" description="Disordered" evidence="4">
    <location>
        <begin position="683"/>
        <end position="768"/>
    </location>
</feature>
<feature type="domain" description="CCDC93 N-terminal" evidence="6">
    <location>
        <begin position="50"/>
        <end position="155"/>
    </location>
</feature>
<protein>
    <submittedName>
        <fullName evidence="7">Coiled-coil domain-containing protein (DUF2037)</fullName>
    </submittedName>
</protein>
<feature type="domain" description="CCDC93 coiled-coil" evidence="5">
    <location>
        <begin position="202"/>
        <end position="541"/>
    </location>
</feature>
<evidence type="ECO:0000256" key="4">
    <source>
        <dbReference type="SAM" id="MobiDB-lite"/>
    </source>
</evidence>
<dbReference type="EMBL" id="JAPMOS010000012">
    <property type="protein sequence ID" value="KAJ4460641.1"/>
    <property type="molecule type" value="Genomic_DNA"/>
</dbReference>
<dbReference type="InterPro" id="IPR019159">
    <property type="entry name" value="CCDC93_CC"/>
</dbReference>
<keyword evidence="8" id="KW-1185">Reference proteome</keyword>
<dbReference type="Pfam" id="PF21673">
    <property type="entry name" value="CCDC93_N"/>
    <property type="match status" value="1"/>
</dbReference>
<evidence type="ECO:0000259" key="6">
    <source>
        <dbReference type="Pfam" id="PF21673"/>
    </source>
</evidence>
<keyword evidence="2 3" id="KW-0175">Coiled coil</keyword>
<evidence type="ECO:0000256" key="2">
    <source>
        <dbReference type="ARBA" id="ARBA00023054"/>
    </source>
</evidence>
<feature type="coiled-coil region" evidence="3">
    <location>
        <begin position="357"/>
        <end position="492"/>
    </location>
</feature>
<evidence type="ECO:0000259" key="5">
    <source>
        <dbReference type="Pfam" id="PF09762"/>
    </source>
</evidence>
<organism evidence="7 8">
    <name type="scientific">Paratrimastix pyriformis</name>
    <dbReference type="NCBI Taxonomy" id="342808"/>
    <lineage>
        <taxon>Eukaryota</taxon>
        <taxon>Metamonada</taxon>
        <taxon>Preaxostyla</taxon>
        <taxon>Paratrimastigidae</taxon>
        <taxon>Paratrimastix</taxon>
    </lineage>
</organism>
<feature type="domain" description="CCDC93 coiled-coil" evidence="5">
    <location>
        <begin position="569"/>
        <end position="672"/>
    </location>
</feature>
<name>A0ABQ8UQC3_9EUKA</name>
<dbReference type="InterPro" id="IPR039116">
    <property type="entry name" value="CCDC93"/>
</dbReference>
<sequence>MPMVIPEVKALRASNGRFARRRADVGLCRVDFDRRNNDRVLNTHSILMAEATEVFEKIVELLVSAGYFRARIPALSPFDKVVGGMAWCITASNVDVDFDVSFQENPKIGEKIKIAENIIEGLRLSKCPLKIQPSQIQGLDYPKLYPVIQWLVKRAFEFRSAEARNIRQNAEAQFGKCFAAPAGAPAGPEELGRPFVERVLKNYFPRRAYKHKPFARLPEETVHIQTTLLEYGRQTRLTLDGAEAGAESTQRAGPSAAMQDRISAAEGEQATAARKKDAEEQAQAALAQEEQTIALLMAGMVQGEGAAEGKVSTSSVGALVTLETEAIRRAAEAYGEQMRQSEAATRQSAVAAQRQQQELLAKQLAGLQGRLEQSKQKVEAGQGRLTAAQQARAEHRARMEQLTETLERLKAAEEGADQRIVGRLHQLVRLNESFREQERRFKQHCRQQLAAWQGRIGELEAQLAAGAEDQNAAALRATLEQETQRVAQMRAALALRTREAAALSRQIDEVPTRAELIQYQTRFVELFDRMATTLEETRKHFNCPHPGHRPLLQPRPDPPSLRPHHHPPVYNALLDRKGYLTNELGQLQSLQRTFETALKSRNLQKPLLESFQTATAQVQQLAGRMEQRQADEKRRHDALEERYTGLVETQRSYFKLVKLFQEECDLNERLSNPATAAEALASLRRPRRPPQQAAAPQAPSPAPAPAPASGEADPLGGGGAPAPSPRPSPRPASRQVASPAPAPAQPPAPRPAPQPQPQPQEAEYDPLS</sequence>
<feature type="compositionally biased region" description="Pro residues" evidence="4">
    <location>
        <begin position="740"/>
        <end position="758"/>
    </location>
</feature>
<feature type="region of interest" description="Disordered" evidence="4">
    <location>
        <begin position="242"/>
        <end position="262"/>
    </location>
</feature>
<comment type="caution">
    <text evidence="7">The sequence shown here is derived from an EMBL/GenBank/DDBJ whole genome shotgun (WGS) entry which is preliminary data.</text>
</comment>
<evidence type="ECO:0000313" key="8">
    <source>
        <dbReference type="Proteomes" id="UP001141327"/>
    </source>
</evidence>
<dbReference type="PANTHER" id="PTHR16441">
    <property type="entry name" value="FIDIPIDINE"/>
    <property type="match status" value="1"/>
</dbReference>
<dbReference type="PANTHER" id="PTHR16441:SF0">
    <property type="entry name" value="COILED-COIL DOMAIN-CONTAINING PROTEIN 93"/>
    <property type="match status" value="1"/>
</dbReference>
<accession>A0ABQ8UQC3</accession>